<evidence type="ECO:0000313" key="2">
    <source>
        <dbReference type="Proteomes" id="UP000253090"/>
    </source>
</evidence>
<dbReference type="Proteomes" id="UP000253090">
    <property type="component" value="Unassembled WGS sequence"/>
</dbReference>
<reference evidence="1 2" key="1">
    <citation type="submission" date="2018-07" db="EMBL/GenBank/DDBJ databases">
        <title>Genomic Encyclopedia of Type Strains, Phase III (KMG-III): the genomes of soil and plant-associated and newly described type strains.</title>
        <authorList>
            <person name="Whitman W."/>
        </authorList>
    </citation>
    <scope>NUCLEOTIDE SEQUENCE [LARGE SCALE GENOMIC DNA]</scope>
    <source>
        <strain evidence="1 2">CECT 8333</strain>
    </source>
</reference>
<comment type="caution">
    <text evidence="1">The sequence shown here is derived from an EMBL/GenBank/DDBJ whole genome shotgun (WGS) entry which is preliminary data.</text>
</comment>
<dbReference type="RefSeq" id="WP_181873144.1">
    <property type="nucleotide sequence ID" value="NZ_QPJW01000004.1"/>
</dbReference>
<gene>
    <name evidence="1" type="ORF">DFP94_104258</name>
</gene>
<evidence type="ECO:0000313" key="1">
    <source>
        <dbReference type="EMBL" id="RCX19803.1"/>
    </source>
</evidence>
<sequence length="56" mass="6438">MSRDLNKAYRIHIQAGQGNLNEMIDELARQVVHKNIDEFQANNYRVKKISALGRAV</sequence>
<dbReference type="AlphaFoldDB" id="A0A369BE26"/>
<name>A0A369BE26_9BACL</name>
<proteinExistence type="predicted"/>
<keyword evidence="2" id="KW-1185">Reference proteome</keyword>
<organism evidence="1 2">
    <name type="scientific">Fontibacillus phaseoli</name>
    <dbReference type="NCBI Taxonomy" id="1416533"/>
    <lineage>
        <taxon>Bacteria</taxon>
        <taxon>Bacillati</taxon>
        <taxon>Bacillota</taxon>
        <taxon>Bacilli</taxon>
        <taxon>Bacillales</taxon>
        <taxon>Paenibacillaceae</taxon>
        <taxon>Fontibacillus</taxon>
    </lineage>
</organism>
<dbReference type="EMBL" id="QPJW01000004">
    <property type="protein sequence ID" value="RCX19803.1"/>
    <property type="molecule type" value="Genomic_DNA"/>
</dbReference>
<accession>A0A369BE26</accession>
<protein>
    <submittedName>
        <fullName evidence="1">Uncharacterized protein</fullName>
    </submittedName>
</protein>